<dbReference type="Gene3D" id="3.30.420.40">
    <property type="match status" value="1"/>
</dbReference>
<dbReference type="InterPro" id="IPR043129">
    <property type="entry name" value="ATPase_NBD"/>
</dbReference>
<dbReference type="Pfam" id="PF00814">
    <property type="entry name" value="TsaD"/>
    <property type="match status" value="1"/>
</dbReference>
<comment type="caution">
    <text evidence="2">The sequence shown here is derived from an EMBL/GenBank/DDBJ whole genome shotgun (WGS) entry which is preliminary data.</text>
</comment>
<dbReference type="AlphaFoldDB" id="A0A2I1I7L0"/>
<dbReference type="InterPro" id="IPR000905">
    <property type="entry name" value="Gcp-like_dom"/>
</dbReference>
<evidence type="ECO:0000259" key="1">
    <source>
        <dbReference type="Pfam" id="PF00814"/>
    </source>
</evidence>
<evidence type="ECO:0000313" key="3">
    <source>
        <dbReference type="Proteomes" id="UP000234545"/>
    </source>
</evidence>
<gene>
    <name evidence="2" type="primary">tsaB</name>
    <name evidence="2" type="ORF">CYJ25_02545</name>
</gene>
<dbReference type="EMBL" id="PKKJ01000001">
    <property type="protein sequence ID" value="PKY67128.1"/>
    <property type="molecule type" value="Genomic_DNA"/>
</dbReference>
<dbReference type="NCBIfam" id="TIGR03725">
    <property type="entry name" value="T6A_YeaZ"/>
    <property type="match status" value="1"/>
</dbReference>
<reference evidence="2 3" key="1">
    <citation type="submission" date="2017-12" db="EMBL/GenBank/DDBJ databases">
        <title>Phylogenetic diversity of female urinary microbiome.</title>
        <authorList>
            <person name="Thomas-White K."/>
            <person name="Wolfe A.J."/>
        </authorList>
    </citation>
    <scope>NUCLEOTIDE SEQUENCE [LARGE SCALE GENOMIC DNA]</scope>
    <source>
        <strain evidence="2 3">UMB0250</strain>
    </source>
</reference>
<dbReference type="SUPFAM" id="SSF53067">
    <property type="entry name" value="Actin-like ATPase domain"/>
    <property type="match status" value="2"/>
</dbReference>
<proteinExistence type="predicted"/>
<dbReference type="GO" id="GO:0016740">
    <property type="term" value="F:transferase activity"/>
    <property type="evidence" value="ECO:0007669"/>
    <property type="project" value="UniProtKB-KW"/>
</dbReference>
<dbReference type="OrthoDB" id="9809995at2"/>
<sequence length="231" mass="24495">MIELSLDTSAATIISLLKDGTVVGHARNESTRHHAESITELVREALDQAGLPVEAKDAGIERVLVGTGPAPFTGLRAGLVSARVFALATGAPVYGASSLDVIARQALDLLPPDTHVYAVSDARRKELYWGHYVAEGADDVRLIGRLEVGTAQSLLNSMREADGLIISAGELPAHSVDCLAPAGKGPIVDGDPAVLSRIVSARLAKGEEDRLGTEPLYLRRPEIHGQPMERM</sequence>
<dbReference type="InterPro" id="IPR022496">
    <property type="entry name" value="T6A_TsaB"/>
</dbReference>
<evidence type="ECO:0000313" key="2">
    <source>
        <dbReference type="EMBL" id="PKY67128.1"/>
    </source>
</evidence>
<dbReference type="Proteomes" id="UP000234545">
    <property type="component" value="Unassembled WGS sequence"/>
</dbReference>
<keyword evidence="2" id="KW-0808">Transferase</keyword>
<feature type="domain" description="Gcp-like" evidence="1">
    <location>
        <begin position="29"/>
        <end position="137"/>
    </location>
</feature>
<organism evidence="2 3">
    <name type="scientific">Schaalia turicensis</name>
    <dbReference type="NCBI Taxonomy" id="131111"/>
    <lineage>
        <taxon>Bacteria</taxon>
        <taxon>Bacillati</taxon>
        <taxon>Actinomycetota</taxon>
        <taxon>Actinomycetes</taxon>
        <taxon>Actinomycetales</taxon>
        <taxon>Actinomycetaceae</taxon>
        <taxon>Schaalia</taxon>
    </lineage>
</organism>
<dbReference type="RefSeq" id="WP_101627620.1">
    <property type="nucleotide sequence ID" value="NZ_JBCOMK010000015.1"/>
</dbReference>
<accession>A0A2I1I7L0</accession>
<dbReference type="GO" id="GO:0002949">
    <property type="term" value="P:tRNA threonylcarbamoyladenosine modification"/>
    <property type="evidence" value="ECO:0007669"/>
    <property type="project" value="InterPro"/>
</dbReference>
<protein>
    <submittedName>
        <fullName evidence="2">tRNA (Adenosine(37)-N6)-threonylcarbamoyltransferase complex dimerization subunit type 1 TsaB</fullName>
    </submittedName>
</protein>
<name>A0A2I1I7L0_9ACTO</name>